<dbReference type="SUPFAM" id="SSF52540">
    <property type="entry name" value="P-loop containing nucleoside triphosphate hydrolases"/>
    <property type="match status" value="1"/>
</dbReference>
<dbReference type="PROSITE" id="PS50893">
    <property type="entry name" value="ABC_TRANSPORTER_2"/>
    <property type="match status" value="1"/>
</dbReference>
<dbReference type="GO" id="GO:0016887">
    <property type="term" value="F:ATP hydrolysis activity"/>
    <property type="evidence" value="ECO:0007669"/>
    <property type="project" value="InterPro"/>
</dbReference>
<dbReference type="GO" id="GO:0005524">
    <property type="term" value="F:ATP binding"/>
    <property type="evidence" value="ECO:0007669"/>
    <property type="project" value="UniProtKB-KW"/>
</dbReference>
<dbReference type="InterPro" id="IPR050166">
    <property type="entry name" value="ABC_transporter_ATP-bind"/>
</dbReference>
<dbReference type="Gene3D" id="3.40.50.300">
    <property type="entry name" value="P-loop containing nucleotide triphosphate hydrolases"/>
    <property type="match status" value="1"/>
</dbReference>
<evidence type="ECO:0000256" key="1">
    <source>
        <dbReference type="ARBA" id="ARBA00005417"/>
    </source>
</evidence>
<dbReference type="PANTHER" id="PTHR42788">
    <property type="entry name" value="TAURINE IMPORT ATP-BINDING PROTEIN-RELATED"/>
    <property type="match status" value="1"/>
</dbReference>
<dbReference type="CDD" id="cd03293">
    <property type="entry name" value="ABC_NrtD_SsuB_transporters"/>
    <property type="match status" value="1"/>
</dbReference>
<dbReference type="PROSITE" id="PS00211">
    <property type="entry name" value="ABC_TRANSPORTER_1"/>
    <property type="match status" value="1"/>
</dbReference>
<reference evidence="6 7" key="1">
    <citation type="submission" date="2016-10" db="EMBL/GenBank/DDBJ databases">
        <authorList>
            <person name="de Groot N.N."/>
        </authorList>
    </citation>
    <scope>NUCLEOTIDE SEQUENCE [LARGE SCALE GENOMIC DNA]</scope>
    <source>
        <strain evidence="6 7">DSM 26656</strain>
    </source>
</reference>
<proteinExistence type="inferred from homology"/>
<keyword evidence="3" id="KW-0547">Nucleotide-binding</keyword>
<protein>
    <submittedName>
        <fullName evidence="6">NitT/TauT family transport system ATP-binding protein</fullName>
    </submittedName>
</protein>
<evidence type="ECO:0000259" key="5">
    <source>
        <dbReference type="PROSITE" id="PS50893"/>
    </source>
</evidence>
<sequence length="267" mass="28966">MLSADQQSTDSERPEAAALPIVLEGVEKFYGGMQAIAPVSLTLAGGEAVSIVGPSGCGKSTLMRLIAGLDQPSGGEIRIGETVVAAPVADMGIVFQRDLLLDWRNVLDNVLLPAEIKGLQGMTPRALELLRELDVADFAKSYPWQLSGGMRQRVAIARALLAHPGLIFLDEPFSALDALTRDQMNVLLQQVQASRNATTLLITHSISEAIFCADRVIVMSGRPGMILDDIRVPFERPRRLAIRETAEFTAIGRRIREHFERAGDLVG</sequence>
<gene>
    <name evidence="6" type="ORF">SAMN04488115_11224</name>
</gene>
<dbReference type="AlphaFoldDB" id="A0A1H6CRJ5"/>
<dbReference type="PANTHER" id="PTHR42788:SF13">
    <property type="entry name" value="ALIPHATIC SULFONATES IMPORT ATP-BINDING PROTEIN SSUB"/>
    <property type="match status" value="1"/>
</dbReference>
<keyword evidence="4 6" id="KW-0067">ATP-binding</keyword>
<evidence type="ECO:0000256" key="3">
    <source>
        <dbReference type="ARBA" id="ARBA00022741"/>
    </source>
</evidence>
<evidence type="ECO:0000313" key="6">
    <source>
        <dbReference type="EMBL" id="SEG75649.1"/>
    </source>
</evidence>
<accession>A0A1H6CRJ5</accession>
<name>A0A1H6CRJ5_9HYPH</name>
<dbReference type="InterPro" id="IPR017871">
    <property type="entry name" value="ABC_transporter-like_CS"/>
</dbReference>
<evidence type="ECO:0000256" key="4">
    <source>
        <dbReference type="ARBA" id="ARBA00022840"/>
    </source>
</evidence>
<feature type="domain" description="ABC transporter" evidence="5">
    <location>
        <begin position="21"/>
        <end position="246"/>
    </location>
</feature>
<comment type="similarity">
    <text evidence="1">Belongs to the ABC transporter superfamily.</text>
</comment>
<dbReference type="InterPro" id="IPR027417">
    <property type="entry name" value="P-loop_NTPase"/>
</dbReference>
<dbReference type="Pfam" id="PF00005">
    <property type="entry name" value="ABC_tran"/>
    <property type="match status" value="1"/>
</dbReference>
<keyword evidence="7" id="KW-1185">Reference proteome</keyword>
<dbReference type="SMART" id="SM00382">
    <property type="entry name" value="AAA"/>
    <property type="match status" value="1"/>
</dbReference>
<dbReference type="InterPro" id="IPR003439">
    <property type="entry name" value="ABC_transporter-like_ATP-bd"/>
</dbReference>
<dbReference type="RefSeq" id="WP_103874902.1">
    <property type="nucleotide sequence ID" value="NZ_FNUY01000012.1"/>
</dbReference>
<dbReference type="Proteomes" id="UP000236743">
    <property type="component" value="Unassembled WGS sequence"/>
</dbReference>
<dbReference type="OrthoDB" id="9807242at2"/>
<dbReference type="EMBL" id="FNUY01000012">
    <property type="protein sequence ID" value="SEG75649.1"/>
    <property type="molecule type" value="Genomic_DNA"/>
</dbReference>
<organism evidence="6 7">
    <name type="scientific">Bosea lathyri</name>
    <dbReference type="NCBI Taxonomy" id="1036778"/>
    <lineage>
        <taxon>Bacteria</taxon>
        <taxon>Pseudomonadati</taxon>
        <taxon>Pseudomonadota</taxon>
        <taxon>Alphaproteobacteria</taxon>
        <taxon>Hyphomicrobiales</taxon>
        <taxon>Boseaceae</taxon>
        <taxon>Bosea</taxon>
    </lineage>
</organism>
<keyword evidence="2" id="KW-0813">Transport</keyword>
<dbReference type="InterPro" id="IPR003593">
    <property type="entry name" value="AAA+_ATPase"/>
</dbReference>
<evidence type="ECO:0000256" key="2">
    <source>
        <dbReference type="ARBA" id="ARBA00022448"/>
    </source>
</evidence>
<evidence type="ECO:0000313" key="7">
    <source>
        <dbReference type="Proteomes" id="UP000236743"/>
    </source>
</evidence>